<keyword evidence="6" id="KW-0645">Protease</keyword>
<accession>A0A8T0EFX2</accession>
<evidence type="ECO:0000256" key="6">
    <source>
        <dbReference type="RuleBase" id="RU366025"/>
    </source>
</evidence>
<evidence type="ECO:0000256" key="4">
    <source>
        <dbReference type="ARBA" id="ARBA00022833"/>
    </source>
</evidence>
<dbReference type="Pfam" id="PF02148">
    <property type="entry name" value="zf-UBP"/>
    <property type="match status" value="1"/>
</dbReference>
<evidence type="ECO:0000259" key="7">
    <source>
        <dbReference type="PROSITE" id="PS50235"/>
    </source>
</evidence>
<evidence type="ECO:0000256" key="2">
    <source>
        <dbReference type="ARBA" id="ARBA00022723"/>
    </source>
</evidence>
<keyword evidence="2" id="KW-0479">Metal-binding</keyword>
<dbReference type="InterPro" id="IPR018200">
    <property type="entry name" value="USP_CS"/>
</dbReference>
<dbReference type="InterPro" id="IPR001394">
    <property type="entry name" value="Peptidase_C19_UCH"/>
</dbReference>
<feature type="domain" description="UBP-type" evidence="8">
    <location>
        <begin position="5"/>
        <end position="127"/>
    </location>
</feature>
<feature type="domain" description="USP" evidence="7">
    <location>
        <begin position="161"/>
        <end position="482"/>
    </location>
</feature>
<dbReference type="PROSITE" id="PS50271">
    <property type="entry name" value="ZF_UBP"/>
    <property type="match status" value="1"/>
</dbReference>
<comment type="catalytic activity">
    <reaction evidence="6">
        <text>Thiol-dependent hydrolysis of ester, thioester, amide, peptide and isopeptide bonds formed by the C-terminal Gly of ubiquitin (a 76-residue protein attached to proteins as an intracellular targeting signal).</text>
        <dbReference type="EC" id="3.4.19.12"/>
    </reaction>
</comment>
<dbReference type="GO" id="GO:0005829">
    <property type="term" value="C:cytosol"/>
    <property type="evidence" value="ECO:0007669"/>
    <property type="project" value="TreeGrafter"/>
</dbReference>
<dbReference type="GO" id="GO:0004843">
    <property type="term" value="F:cysteine-type deubiquitinase activity"/>
    <property type="evidence" value="ECO:0007669"/>
    <property type="project" value="UniProtKB-UniRule"/>
</dbReference>
<dbReference type="GO" id="GO:0005634">
    <property type="term" value="C:nucleus"/>
    <property type="evidence" value="ECO:0007669"/>
    <property type="project" value="TreeGrafter"/>
</dbReference>
<dbReference type="PROSITE" id="PS50235">
    <property type="entry name" value="USP_3"/>
    <property type="match status" value="1"/>
</dbReference>
<dbReference type="PANTHER" id="PTHR24006">
    <property type="entry name" value="UBIQUITIN CARBOXYL-TERMINAL HYDROLASE"/>
    <property type="match status" value="1"/>
</dbReference>
<dbReference type="AlphaFoldDB" id="A0A8T0EFX2"/>
<dbReference type="InterPro" id="IPR028889">
    <property type="entry name" value="USP"/>
</dbReference>
<dbReference type="SUPFAM" id="SSF57850">
    <property type="entry name" value="RING/U-box"/>
    <property type="match status" value="1"/>
</dbReference>
<dbReference type="EMBL" id="JABXBU010002228">
    <property type="protein sequence ID" value="KAF8771540.1"/>
    <property type="molecule type" value="Genomic_DNA"/>
</dbReference>
<reference evidence="9" key="2">
    <citation type="submission" date="2020-06" db="EMBL/GenBank/DDBJ databases">
        <authorList>
            <person name="Sheffer M."/>
        </authorList>
    </citation>
    <scope>NUCLEOTIDE SEQUENCE</scope>
</reference>
<dbReference type="Pfam" id="PF00443">
    <property type="entry name" value="UCH"/>
    <property type="match status" value="1"/>
</dbReference>
<dbReference type="InterPro" id="IPR001607">
    <property type="entry name" value="Znf_UBP"/>
</dbReference>
<dbReference type="EC" id="3.4.19.12" evidence="6"/>
<dbReference type="Proteomes" id="UP000807504">
    <property type="component" value="Unassembled WGS sequence"/>
</dbReference>
<dbReference type="GO" id="GO:0006508">
    <property type="term" value="P:proteolysis"/>
    <property type="evidence" value="ECO:0007669"/>
    <property type="project" value="UniProtKB-KW"/>
</dbReference>
<dbReference type="Gene3D" id="3.30.40.10">
    <property type="entry name" value="Zinc/RING finger domain, C3HC4 (zinc finger)"/>
    <property type="match status" value="1"/>
</dbReference>
<dbReference type="GO" id="GO:0016579">
    <property type="term" value="P:protein deubiquitination"/>
    <property type="evidence" value="ECO:0007669"/>
    <property type="project" value="InterPro"/>
</dbReference>
<gene>
    <name evidence="9" type="ORF">HNY73_018947</name>
</gene>
<evidence type="ECO:0000256" key="5">
    <source>
        <dbReference type="PROSITE-ProRule" id="PRU00502"/>
    </source>
</evidence>
<dbReference type="GO" id="GO:0008270">
    <property type="term" value="F:zinc ion binding"/>
    <property type="evidence" value="ECO:0007669"/>
    <property type="project" value="UniProtKB-KW"/>
</dbReference>
<dbReference type="Gene3D" id="3.90.70.10">
    <property type="entry name" value="Cysteine proteinases"/>
    <property type="match status" value="1"/>
</dbReference>
<dbReference type="InterPro" id="IPR038765">
    <property type="entry name" value="Papain-like_cys_pep_sf"/>
</dbReference>
<dbReference type="InterPro" id="IPR050164">
    <property type="entry name" value="Peptidase_C19"/>
</dbReference>
<keyword evidence="10" id="KW-1185">Reference proteome</keyword>
<evidence type="ECO:0000259" key="8">
    <source>
        <dbReference type="PROSITE" id="PS50271"/>
    </source>
</evidence>
<evidence type="ECO:0000313" key="10">
    <source>
        <dbReference type="Proteomes" id="UP000807504"/>
    </source>
</evidence>
<keyword evidence="6 9" id="KW-0378">Hydrolase</keyword>
<dbReference type="PROSITE" id="PS00973">
    <property type="entry name" value="USP_2"/>
    <property type="match status" value="1"/>
</dbReference>
<organism evidence="9 10">
    <name type="scientific">Argiope bruennichi</name>
    <name type="common">Wasp spider</name>
    <name type="synonym">Aranea bruennichi</name>
    <dbReference type="NCBI Taxonomy" id="94029"/>
    <lineage>
        <taxon>Eukaryota</taxon>
        <taxon>Metazoa</taxon>
        <taxon>Ecdysozoa</taxon>
        <taxon>Arthropoda</taxon>
        <taxon>Chelicerata</taxon>
        <taxon>Arachnida</taxon>
        <taxon>Araneae</taxon>
        <taxon>Araneomorphae</taxon>
        <taxon>Entelegynae</taxon>
        <taxon>Araneoidea</taxon>
        <taxon>Araneidae</taxon>
        <taxon>Argiope</taxon>
    </lineage>
</organism>
<reference evidence="9" key="1">
    <citation type="journal article" date="2020" name="bioRxiv">
        <title>Chromosome-level reference genome of the European wasp spider Argiope bruennichi: a resource for studies on range expansion and evolutionary adaptation.</title>
        <authorList>
            <person name="Sheffer M.M."/>
            <person name="Hoppe A."/>
            <person name="Krehenwinkel H."/>
            <person name="Uhl G."/>
            <person name="Kuss A.W."/>
            <person name="Jensen L."/>
            <person name="Jensen C."/>
            <person name="Gillespie R.G."/>
            <person name="Hoff K.J."/>
            <person name="Prost S."/>
        </authorList>
    </citation>
    <scope>NUCLEOTIDE SEQUENCE</scope>
</reference>
<dbReference type="InterPro" id="IPR013083">
    <property type="entry name" value="Znf_RING/FYVE/PHD"/>
</dbReference>
<keyword evidence="3 5" id="KW-0863">Zinc-finger</keyword>
<dbReference type="PANTHER" id="PTHR24006:SF937">
    <property type="entry name" value="UBIQUITIN CARBOXYL-TERMINAL HYDROLASE"/>
    <property type="match status" value="1"/>
</dbReference>
<protein>
    <recommendedName>
        <fullName evidence="6">Ubiquitin carboxyl-terminal hydrolase</fullName>
        <ecNumber evidence="6">3.4.19.12</ecNumber>
    </recommendedName>
</protein>
<keyword evidence="6" id="KW-0788">Thiol protease</keyword>
<evidence type="ECO:0000256" key="3">
    <source>
        <dbReference type="ARBA" id="ARBA00022771"/>
    </source>
</evidence>
<sequence>MNPNFTCPHLRKVRSALKTYNVILGYYVACIAEDDKFNRKAEDAYCRICESTKGRLHACLECAFFGCFKSEDGKVSHMKDHAVKFRHYFAVNLNHGSLFCYLCDDYIYNEPFDASLAEFEVEARKMKVTRAYLPWKPNAKERALLRGKIVKINEESYFGLRGIVNIGNSCYINCIVQVLMHTPILIEFFFRDRHVCKLRQSCLLCELFHMFQEFYSGISIPYDPSERFFFALQKFCNQPLGMEQQDCYELFQEILTGLHANCPNKDEIDCNCLIQRMFYGIVQGCKECQQCHDSSALPPDCFMDILLDLDRKDDSLINVLNRKYLESHLLSDYTCSNCKEMNTTYSYQHIKKLPAVLCFRMNCFLLEFDNNVSVRAKNKKMQKKSTAFAFEEFLDMSPYLKSVIINSSGRPQTFRTPSRPGQNEYRLFAVIFHKGNLQGGHYATYIRQWNNKWFECDDRYIYKRTLEDVLQCEPFLLFYQKYL</sequence>
<comment type="similarity">
    <text evidence="1 6">Belongs to the peptidase C19 family.</text>
</comment>
<keyword evidence="4" id="KW-0862">Zinc</keyword>
<comment type="caution">
    <text evidence="9">The sequence shown here is derived from an EMBL/GenBank/DDBJ whole genome shotgun (WGS) entry which is preliminary data.</text>
</comment>
<evidence type="ECO:0000313" key="9">
    <source>
        <dbReference type="EMBL" id="KAF8771540.1"/>
    </source>
</evidence>
<name>A0A8T0EFX2_ARGBR</name>
<dbReference type="SUPFAM" id="SSF54001">
    <property type="entry name" value="Cysteine proteinases"/>
    <property type="match status" value="1"/>
</dbReference>
<dbReference type="SMART" id="SM00290">
    <property type="entry name" value="ZnF_UBP"/>
    <property type="match status" value="1"/>
</dbReference>
<dbReference type="PROSITE" id="PS00972">
    <property type="entry name" value="USP_1"/>
    <property type="match status" value="1"/>
</dbReference>
<keyword evidence="6" id="KW-0833">Ubl conjugation pathway</keyword>
<evidence type="ECO:0000256" key="1">
    <source>
        <dbReference type="ARBA" id="ARBA00009085"/>
    </source>
</evidence>
<proteinExistence type="inferred from homology"/>